<protein>
    <recommendedName>
        <fullName evidence="2">Alkaline phosphatase family protein</fullName>
    </recommendedName>
</protein>
<sequence>MKKTVVLNIVGLTSKLIGPYTPFLKKWMDRGKVSKIKPLLPAVTSSVQSTYLTGKWPDTHGIVGNGWYFRDLCEIKFWHQSNTLVTAPKIWDIAKKIDPYFTCANMFWWYNMYSTVDYSVTPRPIYTSFGTKIPDCYTFPTNLRDELQTKLGRFPLFNFWGPNTSIKSSKWIAEASKIVEKKFNPTLSLIYLPHLDYCLQKSGPQSVDTKKSLQEIDLICKDLIRFYESRGANLIILSEYGIEPVNNVVHINRILRKHNYLKIREENGRELLDPGASDAFAVSDHQIAHIYINNKKIIYKVFSILRELPGIAYILDDMTKQKHHLNHSRAGDLIAVASEGYWFSYYYWIDDQKAPDFARSVEIHKKPGYDPAELFIDPNLKWANLKILITLLKKKLGFRYLMNLIPIDASVVKGSHGRIINDTMNYPIIVSQKTNLISDEFINAIDVFKIIMQHLKD</sequence>
<dbReference type="Pfam" id="PF01663">
    <property type="entry name" value="Phosphodiest"/>
    <property type="match status" value="1"/>
</dbReference>
<keyword evidence="1" id="KW-0934">Plastid</keyword>
<reference evidence="1" key="2">
    <citation type="journal article" date="2019" name="Mitochondrial DNA Part B Resour">
        <title>The complete chloroplast genome of an edaphic oleaginous microalga Vischeria stellata SAG 33.83 (Eustigmatophyceae).</title>
        <authorList>
            <person name="Huang L."/>
            <person name="Gao B."/>
            <person name="Wang F."/>
            <person name="Zhao W."/>
            <person name="Zhang C."/>
        </authorList>
    </citation>
    <scope>NUCLEOTIDE SEQUENCE</scope>
    <source>
        <strain evidence="1">SAG 33.83</strain>
    </source>
</reference>
<keyword evidence="1" id="KW-0150">Chloroplast</keyword>
<dbReference type="InterPro" id="IPR002591">
    <property type="entry name" value="Phosphodiest/P_Trfase"/>
</dbReference>
<dbReference type="InterPro" id="IPR017850">
    <property type="entry name" value="Alkaline_phosphatase_core_sf"/>
</dbReference>
<reference evidence="1" key="1">
    <citation type="submission" date="2018-11" db="EMBL/GenBank/DDBJ databases">
        <authorList>
            <person name="Huang L.D."/>
            <person name="Gao B.Y."/>
            <person name="Zhang C.W."/>
        </authorList>
    </citation>
    <scope>NUCLEOTIDE SEQUENCE</scope>
    <source>
        <strain evidence="1">SAG 33.83</strain>
    </source>
</reference>
<dbReference type="PANTHER" id="PTHR10151:SF120">
    <property type="entry name" value="BIS(5'-ADENOSYL)-TRIPHOSPHATASE"/>
    <property type="match status" value="1"/>
</dbReference>
<accession>A0A5P8SZM5</accession>
<name>A0A5P8SZM5_9STRA</name>
<gene>
    <name evidence="1" type="primary">eboF</name>
</gene>
<organism evidence="1">
    <name type="scientific">Vischeria stellata</name>
    <dbReference type="NCBI Taxonomy" id="1104407"/>
    <lineage>
        <taxon>Eukaryota</taxon>
        <taxon>Sar</taxon>
        <taxon>Stramenopiles</taxon>
        <taxon>Ochrophyta</taxon>
        <taxon>Eustigmatophyceae</taxon>
        <taxon>Eustigmatales</taxon>
        <taxon>Chlorobotryaceae</taxon>
        <taxon>Vischeria</taxon>
    </lineage>
</organism>
<evidence type="ECO:0000313" key="1">
    <source>
        <dbReference type="EMBL" id="QFR99690.1"/>
    </source>
</evidence>
<dbReference type="EMBL" id="MK212028">
    <property type="protein sequence ID" value="QFR99690.1"/>
    <property type="molecule type" value="Genomic_DNA"/>
</dbReference>
<evidence type="ECO:0008006" key="2">
    <source>
        <dbReference type="Google" id="ProtNLM"/>
    </source>
</evidence>
<dbReference type="CDD" id="cd16018">
    <property type="entry name" value="Enpp"/>
    <property type="match status" value="1"/>
</dbReference>
<dbReference type="GO" id="GO:0016787">
    <property type="term" value="F:hydrolase activity"/>
    <property type="evidence" value="ECO:0007669"/>
    <property type="project" value="UniProtKB-ARBA"/>
</dbReference>
<dbReference type="SUPFAM" id="SSF53649">
    <property type="entry name" value="Alkaline phosphatase-like"/>
    <property type="match status" value="1"/>
</dbReference>
<geneLocation type="chloroplast" evidence="1"/>
<dbReference type="Gene3D" id="3.40.720.10">
    <property type="entry name" value="Alkaline Phosphatase, subunit A"/>
    <property type="match status" value="1"/>
</dbReference>
<dbReference type="AlphaFoldDB" id="A0A5P8SZM5"/>
<proteinExistence type="predicted"/>
<dbReference type="PANTHER" id="PTHR10151">
    <property type="entry name" value="ECTONUCLEOTIDE PYROPHOSPHATASE/PHOSPHODIESTERASE"/>
    <property type="match status" value="1"/>
</dbReference>